<evidence type="ECO:0000256" key="1">
    <source>
        <dbReference type="SAM" id="Phobius"/>
    </source>
</evidence>
<evidence type="ECO:0000313" key="3">
    <source>
        <dbReference type="Proteomes" id="UP000000752"/>
    </source>
</evidence>
<evidence type="ECO:0000313" key="2">
    <source>
        <dbReference type="EMBL" id="BAA30210.1"/>
    </source>
</evidence>
<gene>
    <name evidence="2" type="ordered locus">PH1111</name>
</gene>
<accession>O58838</accession>
<organism evidence="2 3">
    <name type="scientific">Pyrococcus horikoshii (strain ATCC 700860 / DSM 12428 / JCM 9974 / NBRC 100139 / OT-3)</name>
    <dbReference type="NCBI Taxonomy" id="70601"/>
    <lineage>
        <taxon>Archaea</taxon>
        <taxon>Methanobacteriati</taxon>
        <taxon>Methanobacteriota</taxon>
        <taxon>Thermococci</taxon>
        <taxon>Thermococcales</taxon>
        <taxon>Thermococcaceae</taxon>
        <taxon>Pyrococcus</taxon>
    </lineage>
</organism>
<reference evidence="2 3" key="1">
    <citation type="journal article" date="1998" name="DNA Res.">
        <title>Complete sequence and gene organization of the genome of a hyper-thermophilic archaebacterium, Pyrococcus horikoshii OT3.</title>
        <authorList>
            <person name="Kawarabayasi Y."/>
            <person name="Sawada M."/>
            <person name="Horikawa H."/>
            <person name="Haikawa Y."/>
            <person name="Hino Y."/>
            <person name="Yamamoto S."/>
            <person name="Sekine M."/>
            <person name="Baba S."/>
            <person name="Kosugi H."/>
            <person name="Hosoyama A."/>
            <person name="Nagai Y."/>
            <person name="Sakai M."/>
            <person name="Ogura K."/>
            <person name="Otuka R."/>
            <person name="Nakazawa H."/>
            <person name="Takamiya M."/>
            <person name="Ohfuku Y."/>
            <person name="Funahashi T."/>
            <person name="Tanaka T."/>
            <person name="Kudoh Y."/>
            <person name="Yamazaki J."/>
            <person name="Kushida N."/>
            <person name="Oguchi A."/>
            <person name="Aoki K."/>
            <person name="Nakamura Y."/>
            <person name="Robb T.F."/>
            <person name="Horikoshi K."/>
            <person name="Masuchi Y."/>
            <person name="Shizuya H."/>
            <person name="Kikuchi H."/>
        </authorList>
    </citation>
    <scope>NUCLEOTIDE SEQUENCE [LARGE SCALE GENOMIC DNA]</scope>
    <source>
        <strain evidence="3">ATCC 700860 / DSM 12428 / JCM 9974 / NBRC 100139 / OT-3</strain>
    </source>
</reference>
<dbReference type="AlphaFoldDB" id="O58838"/>
<dbReference type="PIR" id="H71051">
    <property type="entry name" value="H71051"/>
</dbReference>
<sequence length="135" mass="14927">MKPLSVIAIPTLHFFFLLIMYAKALLRASLALLPIRVWKKYLVTFPSLTISTRTVSSSGIIEYFACSLKYEIIALAVTLSIPYFFISKDSALLLVKSFLTSPLNLWMSMAKSKLKGNISENHEGIVGLAPSLGIT</sequence>
<keyword evidence="1" id="KW-1133">Transmembrane helix</keyword>
<dbReference type="Proteomes" id="UP000000752">
    <property type="component" value="Chromosome"/>
</dbReference>
<name>O58838_PYRHO</name>
<dbReference type="KEGG" id="pho:PH1111"/>
<keyword evidence="3" id="KW-1185">Reference proteome</keyword>
<protein>
    <submittedName>
        <fullName evidence="2">Uncharacterized protein</fullName>
    </submittedName>
</protein>
<dbReference type="EnsemblBacteria" id="BAA30210">
    <property type="protein sequence ID" value="BAA30210"/>
    <property type="gene ID" value="BAA30210"/>
</dbReference>
<proteinExistence type="predicted"/>
<keyword evidence="1" id="KW-0812">Transmembrane</keyword>
<dbReference type="EMBL" id="BA000001">
    <property type="protein sequence ID" value="BAA30210.1"/>
    <property type="molecule type" value="Genomic_DNA"/>
</dbReference>
<keyword evidence="1" id="KW-0472">Membrane</keyword>
<feature type="transmembrane region" description="Helical" evidence="1">
    <location>
        <begin position="6"/>
        <end position="26"/>
    </location>
</feature>